<dbReference type="InterPro" id="IPR027417">
    <property type="entry name" value="P-loop_NTPase"/>
</dbReference>
<reference evidence="1 2" key="1">
    <citation type="submission" date="2018-06" db="EMBL/GenBank/DDBJ databases">
        <title>Genomic Encyclopedia of Archaeal and Bacterial Type Strains, Phase II (KMG-II): from individual species to whole genera.</title>
        <authorList>
            <person name="Goeker M."/>
        </authorList>
    </citation>
    <scope>NUCLEOTIDE SEQUENCE [LARGE SCALE GENOMIC DNA]</scope>
    <source>
        <strain evidence="1 2">DSM 23522</strain>
    </source>
</reference>
<protein>
    <recommendedName>
        <fullName evidence="3">DUF1611 domain-containing protein</fullName>
    </recommendedName>
</protein>
<gene>
    <name evidence="1" type="ORF">LV92_01758</name>
</gene>
<evidence type="ECO:0000313" key="1">
    <source>
        <dbReference type="EMBL" id="RAJ12523.1"/>
    </source>
</evidence>
<dbReference type="Proteomes" id="UP000249696">
    <property type="component" value="Unassembled WGS sequence"/>
</dbReference>
<evidence type="ECO:0008006" key="3">
    <source>
        <dbReference type="Google" id="ProtNLM"/>
    </source>
</evidence>
<dbReference type="OrthoDB" id="145933at2"/>
<evidence type="ECO:0000313" key="2">
    <source>
        <dbReference type="Proteomes" id="UP000249696"/>
    </source>
</evidence>
<dbReference type="Gene3D" id="3.40.50.300">
    <property type="entry name" value="P-loop containing nucleotide triphosphate hydrolases"/>
    <property type="match status" value="1"/>
</dbReference>
<proteinExistence type="predicted"/>
<accession>A0A327RAL6</accession>
<dbReference type="AlphaFoldDB" id="A0A327RAL6"/>
<dbReference type="SUPFAM" id="SSF52540">
    <property type="entry name" value="P-loop containing nucleoside triphosphate hydrolases"/>
    <property type="match status" value="1"/>
</dbReference>
<keyword evidence="2" id="KW-1185">Reference proteome</keyword>
<sequence>MKNLFIYTSLTRISDLEEKDFNVKALPKEQWQTGDYVVCKILDPGSSSLLLELSNGRMRGVIGGESIVGALGERYATLEATGTWRKVGEDLKMNVLTGAGLLGKLTSKSAFMPNMMELEYIGHAHRNGKALNMQDFVKPSVNIPFTTPVVLFVGTSMSAGKTTSARIVTNLFKAAGHKVVGAKLTGAGRYKDILAIKDVGADAVMDFVDVGLPSSIYPKDAFKNKLQQLLSKMEHQMADVAIVEIGASPLEPYNGDIAIDAIREQIKCIILAASDPYAVYGLMKAFDLKPDIVTGIASNTMAGKEMVEKLCKVKAMNIIDASTTEELKSILSEKTGFAL</sequence>
<organism evidence="1 2">
    <name type="scientific">Arenibacter echinorum</name>
    <dbReference type="NCBI Taxonomy" id="440515"/>
    <lineage>
        <taxon>Bacteria</taxon>
        <taxon>Pseudomonadati</taxon>
        <taxon>Bacteroidota</taxon>
        <taxon>Flavobacteriia</taxon>
        <taxon>Flavobacteriales</taxon>
        <taxon>Flavobacteriaceae</taxon>
        <taxon>Arenibacter</taxon>
    </lineage>
</organism>
<comment type="caution">
    <text evidence="1">The sequence shown here is derived from an EMBL/GenBank/DDBJ whole genome shotgun (WGS) entry which is preliminary data.</text>
</comment>
<dbReference type="RefSeq" id="WP_111623259.1">
    <property type="nucleotide sequence ID" value="NZ_QLLN01000003.1"/>
</dbReference>
<dbReference type="EMBL" id="QLLN01000003">
    <property type="protein sequence ID" value="RAJ12523.1"/>
    <property type="molecule type" value="Genomic_DNA"/>
</dbReference>
<name>A0A327RAL6_9FLAO</name>